<dbReference type="PROSITE" id="PS51635">
    <property type="entry name" value="PNPLA"/>
    <property type="match status" value="1"/>
</dbReference>
<dbReference type="InterPro" id="IPR050301">
    <property type="entry name" value="NTE"/>
</dbReference>
<dbReference type="InterPro" id="IPR016035">
    <property type="entry name" value="Acyl_Trfase/lysoPLipase"/>
</dbReference>
<comment type="caution">
    <text evidence="6">The sequence shown here is derived from an EMBL/GenBank/DDBJ whole genome shotgun (WGS) entry which is preliminary data.</text>
</comment>
<evidence type="ECO:0000259" key="5">
    <source>
        <dbReference type="PROSITE" id="PS51635"/>
    </source>
</evidence>
<feature type="active site" description="Proton acceptor" evidence="4">
    <location>
        <position position="197"/>
    </location>
</feature>
<feature type="domain" description="PNPLA" evidence="5">
    <location>
        <begin position="12"/>
        <end position="210"/>
    </location>
</feature>
<dbReference type="InterPro" id="IPR002641">
    <property type="entry name" value="PNPLA_dom"/>
</dbReference>
<dbReference type="SUPFAM" id="SSF52151">
    <property type="entry name" value="FabD/lysophospholipase-like"/>
    <property type="match status" value="1"/>
</dbReference>
<organism evidence="6 7">
    <name type="scientific">Xanthobacter oligotrophicus</name>
    <dbReference type="NCBI Taxonomy" id="2607286"/>
    <lineage>
        <taxon>Bacteria</taxon>
        <taxon>Pseudomonadati</taxon>
        <taxon>Pseudomonadota</taxon>
        <taxon>Alphaproteobacteria</taxon>
        <taxon>Hyphomicrobiales</taxon>
        <taxon>Xanthobacteraceae</taxon>
        <taxon>Xanthobacter</taxon>
    </lineage>
</organism>
<keyword evidence="1 4" id="KW-0378">Hydrolase</keyword>
<keyword evidence="7" id="KW-1185">Reference proteome</keyword>
<dbReference type="Proteomes" id="UP001604002">
    <property type="component" value="Unassembled WGS sequence"/>
</dbReference>
<evidence type="ECO:0000256" key="4">
    <source>
        <dbReference type="PROSITE-ProRule" id="PRU01161"/>
    </source>
</evidence>
<dbReference type="PANTHER" id="PTHR14226:SF78">
    <property type="entry name" value="SLR0060 PROTEIN"/>
    <property type="match status" value="1"/>
</dbReference>
<keyword evidence="3 4" id="KW-0443">Lipid metabolism</keyword>
<protein>
    <submittedName>
        <fullName evidence="6">Patatin-like phospholipase family protein</fullName>
    </submittedName>
</protein>
<evidence type="ECO:0000313" key="7">
    <source>
        <dbReference type="Proteomes" id="UP001604002"/>
    </source>
</evidence>
<evidence type="ECO:0000256" key="3">
    <source>
        <dbReference type="ARBA" id="ARBA00023098"/>
    </source>
</evidence>
<dbReference type="Pfam" id="PF01734">
    <property type="entry name" value="Patatin"/>
    <property type="match status" value="1"/>
</dbReference>
<accession>A0ABW6ZY49</accession>
<dbReference type="RefSeq" id="WP_393993398.1">
    <property type="nucleotide sequence ID" value="NZ_JBAFVH010000008.1"/>
</dbReference>
<feature type="active site" description="Nucleophile" evidence="4">
    <location>
        <position position="46"/>
    </location>
</feature>
<gene>
    <name evidence="6" type="ORF">V5F32_16030</name>
</gene>
<dbReference type="EMBL" id="JBAFVH010000008">
    <property type="protein sequence ID" value="MFG1373684.1"/>
    <property type="molecule type" value="Genomic_DNA"/>
</dbReference>
<feature type="short sequence motif" description="GXSXG" evidence="4">
    <location>
        <begin position="44"/>
        <end position="48"/>
    </location>
</feature>
<proteinExistence type="predicted"/>
<feature type="short sequence motif" description="DGA/G" evidence="4">
    <location>
        <begin position="197"/>
        <end position="199"/>
    </location>
</feature>
<sequence>MSRREGAKPVSLALQGGGAHGAFTWGVLDRLLQDDRLVVSGITGTSAGAMNAVVLASGLAKGDPEEARHALTQFWRDVSRDGRMSPLQRTAFDRVMGNWSLARNPAYLAFEVASRFFSPYDFNPLNINPLREILEAHVDFEALRQSQVKIFISATNVHTGRARIFGHDEMTADAVMASACLPFLFQAVEIDGVPYWDGGYMGNPPLFPLYEKADADDIILVQINPVMRETTPRTAAEIQNRINEITFNASLLAQLRAIDHAAKLIDQGLLSRWTLGGSSFRRVRLHRIGGEDQLMALDATSKMNAEWTFLQHLRDLGREAAEVFLEAHFDDLGRRSTLDLKLELAD</sequence>
<evidence type="ECO:0000256" key="2">
    <source>
        <dbReference type="ARBA" id="ARBA00022963"/>
    </source>
</evidence>
<name>A0ABW6ZY49_9HYPH</name>
<dbReference type="Gene3D" id="3.40.1090.10">
    <property type="entry name" value="Cytosolic phospholipase A2 catalytic domain"/>
    <property type="match status" value="2"/>
</dbReference>
<feature type="short sequence motif" description="GXGXXG" evidence="4">
    <location>
        <begin position="16"/>
        <end position="21"/>
    </location>
</feature>
<evidence type="ECO:0000256" key="1">
    <source>
        <dbReference type="ARBA" id="ARBA00022801"/>
    </source>
</evidence>
<dbReference type="PANTHER" id="PTHR14226">
    <property type="entry name" value="NEUROPATHY TARGET ESTERASE/SWISS CHEESE D.MELANOGASTER"/>
    <property type="match status" value="1"/>
</dbReference>
<evidence type="ECO:0000313" key="6">
    <source>
        <dbReference type="EMBL" id="MFG1373684.1"/>
    </source>
</evidence>
<reference evidence="6 7" key="1">
    <citation type="submission" date="2024-02" db="EMBL/GenBank/DDBJ databases">
        <title>Expansion and revision of Xanthobacter and proposal of Roseixanthobacter gen. nov.</title>
        <authorList>
            <person name="Soltysiak M.P.M."/>
            <person name="Jalihal A."/>
            <person name="Ory A."/>
            <person name="Chrisophersen C."/>
            <person name="Lee A.D."/>
            <person name="Boulton J."/>
            <person name="Springer M."/>
        </authorList>
    </citation>
    <scope>NUCLEOTIDE SEQUENCE [LARGE SCALE GENOMIC DNA]</scope>
    <source>
        <strain evidence="6 7">23A</strain>
    </source>
</reference>
<keyword evidence="2 4" id="KW-0442">Lipid degradation</keyword>